<reference evidence="2 3" key="1">
    <citation type="journal article" date="2020" name="ISME J.">
        <title>Uncovering the hidden diversity of litter-decomposition mechanisms in mushroom-forming fungi.</title>
        <authorList>
            <person name="Floudas D."/>
            <person name="Bentzer J."/>
            <person name="Ahren D."/>
            <person name="Johansson T."/>
            <person name="Persson P."/>
            <person name="Tunlid A."/>
        </authorList>
    </citation>
    <scope>NUCLEOTIDE SEQUENCE [LARGE SCALE GENOMIC DNA]</scope>
    <source>
        <strain evidence="2 3">CBS 101986</strain>
    </source>
</reference>
<dbReference type="Proteomes" id="UP000567179">
    <property type="component" value="Unassembled WGS sequence"/>
</dbReference>
<accession>A0A8H5B5P6</accession>
<feature type="region of interest" description="Disordered" evidence="1">
    <location>
        <begin position="115"/>
        <end position="136"/>
    </location>
</feature>
<organism evidence="2 3">
    <name type="scientific">Psilocybe cf. subviscida</name>
    <dbReference type="NCBI Taxonomy" id="2480587"/>
    <lineage>
        <taxon>Eukaryota</taxon>
        <taxon>Fungi</taxon>
        <taxon>Dikarya</taxon>
        <taxon>Basidiomycota</taxon>
        <taxon>Agaricomycotina</taxon>
        <taxon>Agaricomycetes</taxon>
        <taxon>Agaricomycetidae</taxon>
        <taxon>Agaricales</taxon>
        <taxon>Agaricineae</taxon>
        <taxon>Strophariaceae</taxon>
        <taxon>Psilocybe</taxon>
    </lineage>
</organism>
<evidence type="ECO:0000313" key="2">
    <source>
        <dbReference type="EMBL" id="KAF5316192.1"/>
    </source>
</evidence>
<dbReference type="AlphaFoldDB" id="A0A8H5B5P6"/>
<sequence>MADGSFSALRVGSFDLGHSLEFFLEVSAGAGCVLLEGEDDITAFDRKHLVQQSLDPNNRVAASPTRSGTSNSAARLVGSKMDEGRAIKKQRTHVVLGVIPDGDGWVEVFEADAPSTKPAAMSTQPAPREQRGRKPQKVHGLLLPGAHRHRRGRGGVDRPKGKWYQLANGDPYLARLQRLLYRSLTRSDVFQNVIFNMVSDASPASTGWQGFPMADNKMDLLRSFYNKDEVRSIVRFFLPIYYLGKSTMLLDKEGRCFAFRTAQIPFLQSGQELFHAATLLLLAAELVSQRAVEKHRLGLRGGHFPCIIGHHRQYTKKSELTEWHRSNMDRVNAFMKTEIIEHATRYVSRTVEIIFPGVAERMRASAKWQYGRWRIRPMFGLFYNLCVNGIFPHQSRIHCEPHLDFKNVVGVCALLVYQDPRTPFNHRLRSWVVLWEAGVAIELPPWVILIYPSSLLHHFNVDALDFQFVMVDGTERPTPENSTPIVDVDGRGRGTFVYFNQSSMYQSAETDSDTLADAKRAHKKTTVSYPDSIKTALENYSYVYNTASSPPHVPM</sequence>
<dbReference type="OrthoDB" id="3266461at2759"/>
<name>A0A8H5B5P6_9AGAR</name>
<gene>
    <name evidence="2" type="ORF">D9619_006083</name>
</gene>
<comment type="caution">
    <text evidence="2">The sequence shown here is derived from an EMBL/GenBank/DDBJ whole genome shotgun (WGS) entry which is preliminary data.</text>
</comment>
<evidence type="ECO:0000313" key="3">
    <source>
        <dbReference type="Proteomes" id="UP000567179"/>
    </source>
</evidence>
<protein>
    <submittedName>
        <fullName evidence="2">Uncharacterized protein</fullName>
    </submittedName>
</protein>
<proteinExistence type="predicted"/>
<evidence type="ECO:0000256" key="1">
    <source>
        <dbReference type="SAM" id="MobiDB-lite"/>
    </source>
</evidence>
<keyword evidence="3" id="KW-1185">Reference proteome</keyword>
<dbReference type="EMBL" id="JAACJJ010000042">
    <property type="protein sequence ID" value="KAF5316192.1"/>
    <property type="molecule type" value="Genomic_DNA"/>
</dbReference>